<proteinExistence type="predicted"/>
<accession>A0A3R9PGB4</accession>
<feature type="chain" id="PRO_5018581966" evidence="1">
    <location>
        <begin position="25"/>
        <end position="72"/>
    </location>
</feature>
<evidence type="ECO:0000256" key="1">
    <source>
        <dbReference type="SAM" id="SignalP"/>
    </source>
</evidence>
<name>A0A3R9PGB4_9BACT</name>
<evidence type="ECO:0000313" key="2">
    <source>
        <dbReference type="EMBL" id="RSK37400.1"/>
    </source>
</evidence>
<dbReference type="PROSITE" id="PS51257">
    <property type="entry name" value="PROKAR_LIPOPROTEIN"/>
    <property type="match status" value="1"/>
</dbReference>
<keyword evidence="1" id="KW-0732">Signal</keyword>
<evidence type="ECO:0000313" key="3">
    <source>
        <dbReference type="Proteomes" id="UP000280066"/>
    </source>
</evidence>
<sequence length="72" mass="7633">MPALRLLLFCGFTALMASCQTTRAALVTRTFGAVSPFPADSASTVLLLHDSQGPQATRVTMTATEAASFRQQ</sequence>
<protein>
    <submittedName>
        <fullName evidence="2">Uncharacterized protein</fullName>
    </submittedName>
</protein>
<dbReference type="RefSeq" id="WP_125426026.1">
    <property type="nucleotide sequence ID" value="NZ_RWIS01000001.1"/>
</dbReference>
<dbReference type="EMBL" id="RWIS01000001">
    <property type="protein sequence ID" value="RSK37400.1"/>
    <property type="molecule type" value="Genomic_DNA"/>
</dbReference>
<keyword evidence="3" id="KW-1185">Reference proteome</keyword>
<organism evidence="2 3">
    <name type="scientific">Hymenobacter metallilatus</name>
    <dbReference type="NCBI Taxonomy" id="2493666"/>
    <lineage>
        <taxon>Bacteria</taxon>
        <taxon>Pseudomonadati</taxon>
        <taxon>Bacteroidota</taxon>
        <taxon>Cytophagia</taxon>
        <taxon>Cytophagales</taxon>
        <taxon>Hymenobacteraceae</taxon>
        <taxon>Hymenobacter</taxon>
    </lineage>
</organism>
<dbReference type="Proteomes" id="UP000280066">
    <property type="component" value="Unassembled WGS sequence"/>
</dbReference>
<gene>
    <name evidence="2" type="ORF">EI290_01745</name>
</gene>
<feature type="signal peptide" evidence="1">
    <location>
        <begin position="1"/>
        <end position="24"/>
    </location>
</feature>
<reference evidence="2 3" key="1">
    <citation type="submission" date="2018-12" db="EMBL/GenBank/DDBJ databases">
        <authorList>
            <person name="Feng G."/>
            <person name="Zhu H."/>
        </authorList>
    </citation>
    <scope>NUCLEOTIDE SEQUENCE [LARGE SCALE GENOMIC DNA]</scope>
    <source>
        <strain evidence="2 3">9PBR-2</strain>
    </source>
</reference>
<comment type="caution">
    <text evidence="2">The sequence shown here is derived from an EMBL/GenBank/DDBJ whole genome shotgun (WGS) entry which is preliminary data.</text>
</comment>
<dbReference type="AlphaFoldDB" id="A0A3R9PGB4"/>
<dbReference type="OrthoDB" id="887142at2"/>